<evidence type="ECO:0000256" key="2">
    <source>
        <dbReference type="ARBA" id="ARBA00006602"/>
    </source>
</evidence>
<protein>
    <recommendedName>
        <fullName evidence="3">Flagellar assembly protein FliH</fullName>
    </recommendedName>
</protein>
<keyword evidence="7" id="KW-1006">Bacterial flagellum protein export</keyword>
<feature type="domain" description="Flagellar assembly protein FliH/Type III secretion system HrpE" evidence="8">
    <location>
        <begin position="71"/>
        <end position="197"/>
    </location>
</feature>
<evidence type="ECO:0000256" key="7">
    <source>
        <dbReference type="ARBA" id="ARBA00023225"/>
    </source>
</evidence>
<name>A0A832DGR0_9BACT</name>
<accession>A0A832DGR0</accession>
<evidence type="ECO:0000256" key="6">
    <source>
        <dbReference type="ARBA" id="ARBA00022927"/>
    </source>
</evidence>
<dbReference type="AlphaFoldDB" id="A0A832DGR0"/>
<dbReference type="Pfam" id="PF02108">
    <property type="entry name" value="FliH"/>
    <property type="match status" value="1"/>
</dbReference>
<dbReference type="InterPro" id="IPR018035">
    <property type="entry name" value="Flagellar_FliH/T3SS_HrpE"/>
</dbReference>
<comment type="caution">
    <text evidence="9">The sequence shown here is derived from an EMBL/GenBank/DDBJ whole genome shotgun (WGS) entry which is preliminary data.</text>
</comment>
<evidence type="ECO:0000259" key="8">
    <source>
        <dbReference type="Pfam" id="PF02108"/>
    </source>
</evidence>
<comment type="function">
    <text evidence="1">Needed for flagellar regrowth and assembly.</text>
</comment>
<dbReference type="GO" id="GO:0044781">
    <property type="term" value="P:bacterial-type flagellum organization"/>
    <property type="evidence" value="ECO:0007669"/>
    <property type="project" value="UniProtKB-KW"/>
</dbReference>
<evidence type="ECO:0000256" key="5">
    <source>
        <dbReference type="ARBA" id="ARBA00022795"/>
    </source>
</evidence>
<evidence type="ECO:0000256" key="3">
    <source>
        <dbReference type="ARBA" id="ARBA00016507"/>
    </source>
</evidence>
<evidence type="ECO:0000256" key="1">
    <source>
        <dbReference type="ARBA" id="ARBA00003041"/>
    </source>
</evidence>
<dbReference type="InterPro" id="IPR051472">
    <property type="entry name" value="T3SS_Stator/FliH"/>
</dbReference>
<sequence length="211" mass="24364">MFMSNVIKLNGKSARVNVKISDESFSPIENDRKDNSIEIELHNRYITGFNDGQKEAVTKLQHEFLEKLKSKYEQLELFMNQLYEQSRLLNENFNRAVLDTAFAIAEKIVQREIEKESTITNLIESCLKKVLTANEIIIKLNPMDFETVTNDLKEINKSIDVSKIRFEKDEMIDKGGCLVETEIGNADARISSQLNELKRKLEELIKSDDDN</sequence>
<proteinExistence type="inferred from homology"/>
<dbReference type="EMBL" id="DSVI01000007">
    <property type="protein sequence ID" value="HGT47700.1"/>
    <property type="molecule type" value="Genomic_DNA"/>
</dbReference>
<comment type="similarity">
    <text evidence="2">Belongs to the FliH family.</text>
</comment>
<keyword evidence="5" id="KW-1005">Bacterial flagellum biogenesis</keyword>
<dbReference type="PANTHER" id="PTHR34982">
    <property type="entry name" value="YOP PROTEINS TRANSLOCATION PROTEIN L"/>
    <property type="match status" value="1"/>
</dbReference>
<evidence type="ECO:0000256" key="4">
    <source>
        <dbReference type="ARBA" id="ARBA00022448"/>
    </source>
</evidence>
<dbReference type="GO" id="GO:0005829">
    <property type="term" value="C:cytosol"/>
    <property type="evidence" value="ECO:0007669"/>
    <property type="project" value="TreeGrafter"/>
</dbReference>
<evidence type="ECO:0000313" key="9">
    <source>
        <dbReference type="EMBL" id="HGT47700.1"/>
    </source>
</evidence>
<gene>
    <name evidence="9" type="ORF">ENS56_06675</name>
</gene>
<organism evidence="9">
    <name type="scientific">Ignavibacterium album</name>
    <dbReference type="NCBI Taxonomy" id="591197"/>
    <lineage>
        <taxon>Bacteria</taxon>
        <taxon>Pseudomonadati</taxon>
        <taxon>Ignavibacteriota</taxon>
        <taxon>Ignavibacteria</taxon>
        <taxon>Ignavibacteriales</taxon>
        <taxon>Ignavibacteriaceae</taxon>
        <taxon>Ignavibacterium</taxon>
    </lineage>
</organism>
<dbReference type="PANTHER" id="PTHR34982:SF1">
    <property type="entry name" value="FLAGELLAR ASSEMBLY PROTEIN FLIH"/>
    <property type="match status" value="1"/>
</dbReference>
<dbReference type="GO" id="GO:0015031">
    <property type="term" value="P:protein transport"/>
    <property type="evidence" value="ECO:0007669"/>
    <property type="project" value="UniProtKB-KW"/>
</dbReference>
<keyword evidence="4" id="KW-0813">Transport</keyword>
<keyword evidence="6" id="KW-0653">Protein transport</keyword>
<reference evidence="9" key="1">
    <citation type="journal article" date="2020" name="mSystems">
        <title>Genome- and Community-Level Interaction Insights into Carbon Utilization and Element Cycling Functions of Hydrothermarchaeota in Hydrothermal Sediment.</title>
        <authorList>
            <person name="Zhou Z."/>
            <person name="Liu Y."/>
            <person name="Xu W."/>
            <person name="Pan J."/>
            <person name="Luo Z.H."/>
            <person name="Li M."/>
        </authorList>
    </citation>
    <scope>NUCLEOTIDE SEQUENCE [LARGE SCALE GENOMIC DNA]</scope>
    <source>
        <strain evidence="9">SpSt-500</strain>
    </source>
</reference>